<dbReference type="InterPro" id="IPR020084">
    <property type="entry name" value="NUDIX_hydrolase_CS"/>
</dbReference>
<keyword evidence="3 6" id="KW-0378">Hydrolase</keyword>
<keyword evidence="7" id="KW-1185">Reference proteome</keyword>
<comment type="cofactor">
    <cofactor evidence="1">
        <name>Mg(2+)</name>
        <dbReference type="ChEBI" id="CHEBI:18420"/>
    </cofactor>
</comment>
<evidence type="ECO:0000256" key="4">
    <source>
        <dbReference type="ARBA" id="ARBA00022842"/>
    </source>
</evidence>
<evidence type="ECO:0000313" key="7">
    <source>
        <dbReference type="Proteomes" id="UP000177515"/>
    </source>
</evidence>
<dbReference type="SUPFAM" id="SSF55811">
    <property type="entry name" value="Nudix"/>
    <property type="match status" value="1"/>
</dbReference>
<dbReference type="PANTHER" id="PTHR43046:SF12">
    <property type="entry name" value="GDP-MANNOSE MANNOSYL HYDROLASE"/>
    <property type="match status" value="1"/>
</dbReference>
<evidence type="ECO:0000259" key="5">
    <source>
        <dbReference type="PROSITE" id="PS51462"/>
    </source>
</evidence>
<dbReference type="Pfam" id="PF00293">
    <property type="entry name" value="NUDIX"/>
    <property type="match status" value="1"/>
</dbReference>
<dbReference type="Proteomes" id="UP000177515">
    <property type="component" value="Chromosome 1"/>
</dbReference>
<keyword evidence="2" id="KW-0479">Metal-binding</keyword>
<dbReference type="InterPro" id="IPR033715">
    <property type="entry name" value="GDPMH"/>
</dbReference>
<dbReference type="CDD" id="cd03430">
    <property type="entry name" value="NUDIX_GDPMH_NudD"/>
    <property type="match status" value="1"/>
</dbReference>
<dbReference type="RefSeq" id="WP_071068718.1">
    <property type="nucleotide sequence ID" value="NZ_CP017754.1"/>
</dbReference>
<keyword evidence="4" id="KW-0460">Magnesium</keyword>
<proteinExistence type="predicted"/>
<sequence>MNKNKNEPWLAAEVFRQAVAALPLVSIDLLVEDHLGRFLLGRRSNPPAQGSWFVPGGRIRKGERRLEALRRLLQEELGLAPDAVPAQELEFRGVYEHFYDINFAGEAGNPTHYVVLAYALRWPGGDAALPLAQHGAYRWLTAEQVLADDGVHAYVKAYFAEPGASDQPG</sequence>
<gene>
    <name evidence="6" type="ORF">BKK80_05720</name>
</gene>
<reference evidence="6 7" key="1">
    <citation type="submission" date="2016-10" db="EMBL/GenBank/DDBJ databases">
        <title>Complete genome sequences of three Cupriavidus strains isolated from various Malaysian environments.</title>
        <authorList>
            <person name="Abdullah A.A.-A."/>
            <person name="Shafie N.A.H."/>
            <person name="Lau N.S."/>
        </authorList>
    </citation>
    <scope>NUCLEOTIDE SEQUENCE [LARGE SCALE GENOMIC DNA]</scope>
    <source>
        <strain evidence="6 7">USMAA1020</strain>
    </source>
</reference>
<evidence type="ECO:0000256" key="1">
    <source>
        <dbReference type="ARBA" id="ARBA00001946"/>
    </source>
</evidence>
<protein>
    <submittedName>
        <fullName evidence="6">GDP-mannose mannosyl hydrolase</fullName>
    </submittedName>
</protein>
<dbReference type="PANTHER" id="PTHR43046">
    <property type="entry name" value="GDP-MANNOSE MANNOSYL HYDROLASE"/>
    <property type="match status" value="1"/>
</dbReference>
<evidence type="ECO:0000256" key="3">
    <source>
        <dbReference type="ARBA" id="ARBA00022801"/>
    </source>
</evidence>
<name>A0ABM6F1V2_9BURK</name>
<dbReference type="EMBL" id="CP017754">
    <property type="protein sequence ID" value="AOZ05361.1"/>
    <property type="molecule type" value="Genomic_DNA"/>
</dbReference>
<dbReference type="InterPro" id="IPR000086">
    <property type="entry name" value="NUDIX_hydrolase_dom"/>
</dbReference>
<evidence type="ECO:0000313" key="6">
    <source>
        <dbReference type="EMBL" id="AOZ05361.1"/>
    </source>
</evidence>
<organism evidence="6 7">
    <name type="scientific">Cupriavidus malaysiensis</name>
    <dbReference type="NCBI Taxonomy" id="367825"/>
    <lineage>
        <taxon>Bacteria</taxon>
        <taxon>Pseudomonadati</taxon>
        <taxon>Pseudomonadota</taxon>
        <taxon>Betaproteobacteria</taxon>
        <taxon>Burkholderiales</taxon>
        <taxon>Burkholderiaceae</taxon>
        <taxon>Cupriavidus</taxon>
    </lineage>
</organism>
<dbReference type="PIRSF" id="PIRSF037599">
    <property type="entry name" value="GDPMH"/>
    <property type="match status" value="1"/>
</dbReference>
<feature type="domain" description="Nudix hydrolase" evidence="5">
    <location>
        <begin position="20"/>
        <end position="164"/>
    </location>
</feature>
<dbReference type="PROSITE" id="PS00893">
    <property type="entry name" value="NUDIX_BOX"/>
    <property type="match status" value="1"/>
</dbReference>
<dbReference type="PROSITE" id="PS51462">
    <property type="entry name" value="NUDIX"/>
    <property type="match status" value="1"/>
</dbReference>
<accession>A0ABM6F1V2</accession>
<dbReference type="Gene3D" id="3.90.79.10">
    <property type="entry name" value="Nucleoside Triphosphate Pyrophosphohydrolase"/>
    <property type="match status" value="1"/>
</dbReference>
<evidence type="ECO:0000256" key="2">
    <source>
        <dbReference type="ARBA" id="ARBA00022723"/>
    </source>
</evidence>
<dbReference type="GO" id="GO:0016787">
    <property type="term" value="F:hydrolase activity"/>
    <property type="evidence" value="ECO:0007669"/>
    <property type="project" value="UniProtKB-KW"/>
</dbReference>
<dbReference type="InterPro" id="IPR015797">
    <property type="entry name" value="NUDIX_hydrolase-like_dom_sf"/>
</dbReference>
<dbReference type="NCBIfam" id="NF011963">
    <property type="entry name" value="PRK15434.1"/>
    <property type="match status" value="1"/>
</dbReference>